<reference evidence="7 8" key="1">
    <citation type="journal article" date="2019" name="Sci. Rep.">
        <title>A multi-omics analysis of the grapevine pathogen Lasiodiplodia theobromae reveals that temperature affects the expression of virulence- and pathogenicity-related genes.</title>
        <authorList>
            <person name="Felix C."/>
            <person name="Meneses R."/>
            <person name="Goncalves M.F.M."/>
            <person name="Tilleman L."/>
            <person name="Duarte A.S."/>
            <person name="Jorrin-Novo J.V."/>
            <person name="Van de Peer Y."/>
            <person name="Deforce D."/>
            <person name="Van Nieuwerburgh F."/>
            <person name="Esteves A.C."/>
            <person name="Alves A."/>
        </authorList>
    </citation>
    <scope>NUCLEOTIDE SEQUENCE [LARGE SCALE GENOMIC DNA]</scope>
    <source>
        <strain evidence="7 8">LA-SOL3</strain>
    </source>
</reference>
<comment type="caution">
    <text evidence="7">The sequence shown here is derived from an EMBL/GenBank/DDBJ whole genome shotgun (WGS) entry which is preliminary data.</text>
</comment>
<dbReference type="OrthoDB" id="10009520at2759"/>
<evidence type="ECO:0000256" key="3">
    <source>
        <dbReference type="ARBA" id="ARBA00022833"/>
    </source>
</evidence>
<feature type="region of interest" description="Disordered" evidence="5">
    <location>
        <begin position="134"/>
        <end position="190"/>
    </location>
</feature>
<evidence type="ECO:0000256" key="5">
    <source>
        <dbReference type="SAM" id="MobiDB-lite"/>
    </source>
</evidence>
<evidence type="ECO:0000313" key="8">
    <source>
        <dbReference type="Proteomes" id="UP000325902"/>
    </source>
</evidence>
<feature type="compositionally biased region" description="Basic and acidic residues" evidence="5">
    <location>
        <begin position="266"/>
        <end position="278"/>
    </location>
</feature>
<dbReference type="EMBL" id="VCHE01000070">
    <property type="protein sequence ID" value="KAB2572857.1"/>
    <property type="molecule type" value="Genomic_DNA"/>
</dbReference>
<keyword evidence="2 4" id="KW-0863">Zinc-finger</keyword>
<evidence type="ECO:0000256" key="2">
    <source>
        <dbReference type="ARBA" id="ARBA00022771"/>
    </source>
</evidence>
<feature type="region of interest" description="Disordered" evidence="5">
    <location>
        <begin position="32"/>
        <end position="53"/>
    </location>
</feature>
<organism evidence="7 8">
    <name type="scientific">Lasiodiplodia theobromae</name>
    <dbReference type="NCBI Taxonomy" id="45133"/>
    <lineage>
        <taxon>Eukaryota</taxon>
        <taxon>Fungi</taxon>
        <taxon>Dikarya</taxon>
        <taxon>Ascomycota</taxon>
        <taxon>Pezizomycotina</taxon>
        <taxon>Dothideomycetes</taxon>
        <taxon>Dothideomycetes incertae sedis</taxon>
        <taxon>Botryosphaeriales</taxon>
        <taxon>Botryosphaeriaceae</taxon>
        <taxon>Lasiodiplodia</taxon>
    </lineage>
</organism>
<feature type="region of interest" description="Disordered" evidence="5">
    <location>
        <begin position="413"/>
        <end position="567"/>
    </location>
</feature>
<dbReference type="GO" id="GO:0016567">
    <property type="term" value="P:protein ubiquitination"/>
    <property type="evidence" value="ECO:0007669"/>
    <property type="project" value="InterPro"/>
</dbReference>
<protein>
    <recommendedName>
        <fullName evidence="6">RING-type domain-containing protein</fullName>
    </recommendedName>
</protein>
<dbReference type="InterPro" id="IPR001841">
    <property type="entry name" value="Znf_RING"/>
</dbReference>
<accession>A0A5N5D5I7</accession>
<name>A0A5N5D5I7_9PEZI</name>
<dbReference type="PROSITE" id="PS00518">
    <property type="entry name" value="ZF_RING_1"/>
    <property type="match status" value="1"/>
</dbReference>
<evidence type="ECO:0000313" key="7">
    <source>
        <dbReference type="EMBL" id="KAB2572857.1"/>
    </source>
</evidence>
<keyword evidence="3" id="KW-0862">Zinc</keyword>
<feature type="domain" description="RING-type" evidence="6">
    <location>
        <begin position="200"/>
        <end position="255"/>
    </location>
</feature>
<feature type="compositionally biased region" description="Basic and acidic residues" evidence="5">
    <location>
        <begin position="32"/>
        <end position="50"/>
    </location>
</feature>
<dbReference type="Gene3D" id="1.20.120.1750">
    <property type="match status" value="1"/>
</dbReference>
<feature type="region of interest" description="Disordered" evidence="5">
    <location>
        <begin position="266"/>
        <end position="290"/>
    </location>
</feature>
<sequence>MAAARTQANNSNCLLRDVQQTNWSWDTWDLQEDARSKGKEHGSSSAGHDENVDDDEDLAWRLQLEALQEVPGWGDGDGDAEFAMMQQVAEIEEAEKMRKKAAGLQGGGDDDEELALLMALEGVGGWWMDQHEEGVGMSSSSASKEADRRSNATTLCATTTSTGTAQLAKDPTTKGSSAGSSKSQRIPAPLPVTKRSTAVCAVCNEPPLSSSTSSSSPKDGKGLAVLPCGHAYCAACLNNLFRAAVNDLSLFPPRCCGVHIPLDGKDDEGGKEKSDKGGARNKVGASKSSAGAGYRPWLETETVAALERRLKSAKETIVEKTAAVEQSAATAAAAATSPEVDEEFLRMAEACGWAKCYGCGRFVELEFGCNHMVCCCGAHFCYACGKPWKTCNCAQWDEDRLLRRAADLVVPAAGRPNEEAAPVAAHNTTPNQPRPTPQNTEPLQPNRRDEASTRQQQRQQRQRQRRTQSAQHPVPPRAPTPPPPPNRNPVIPPHAPPSYPLPVPPNHHHHHHHHQHYNAVGNNNNNNADDENDPPPPYPGPPLATSLLDSSFHHNPYFGDDPRPQRPLTRTEYARLRASVRTVVDALNGVLAGMDEEGTAAGGGAGVYGERRSRGGHWAL</sequence>
<feature type="compositionally biased region" description="Low complexity" evidence="5">
    <location>
        <begin position="152"/>
        <end position="183"/>
    </location>
</feature>
<dbReference type="CDD" id="cd22584">
    <property type="entry name" value="Rcat_RBR_unk"/>
    <property type="match status" value="1"/>
</dbReference>
<dbReference type="AlphaFoldDB" id="A0A5N5D5I7"/>
<dbReference type="SUPFAM" id="SSF57850">
    <property type="entry name" value="RING/U-box"/>
    <property type="match status" value="2"/>
</dbReference>
<dbReference type="SMART" id="SM00184">
    <property type="entry name" value="RING"/>
    <property type="match status" value="1"/>
</dbReference>
<dbReference type="GO" id="GO:0004842">
    <property type="term" value="F:ubiquitin-protein transferase activity"/>
    <property type="evidence" value="ECO:0007669"/>
    <property type="project" value="InterPro"/>
</dbReference>
<dbReference type="PROSITE" id="PS50089">
    <property type="entry name" value="ZF_RING_2"/>
    <property type="match status" value="1"/>
</dbReference>
<dbReference type="PANTHER" id="PTHR11685">
    <property type="entry name" value="RBR FAMILY RING FINGER AND IBR DOMAIN-CONTAINING"/>
    <property type="match status" value="1"/>
</dbReference>
<dbReference type="InterPro" id="IPR017907">
    <property type="entry name" value="Znf_RING_CS"/>
</dbReference>
<dbReference type="InterPro" id="IPR031127">
    <property type="entry name" value="E3_UB_ligase_RBR"/>
</dbReference>
<feature type="compositionally biased region" description="Basic residues" evidence="5">
    <location>
        <begin position="506"/>
        <end position="516"/>
    </location>
</feature>
<evidence type="ECO:0000256" key="1">
    <source>
        <dbReference type="ARBA" id="ARBA00022723"/>
    </source>
</evidence>
<keyword evidence="1" id="KW-0479">Metal-binding</keyword>
<evidence type="ECO:0000256" key="4">
    <source>
        <dbReference type="PROSITE-ProRule" id="PRU00175"/>
    </source>
</evidence>
<feature type="compositionally biased region" description="Pro residues" evidence="5">
    <location>
        <begin position="473"/>
        <end position="505"/>
    </location>
</feature>
<dbReference type="GO" id="GO:0008270">
    <property type="term" value="F:zinc ion binding"/>
    <property type="evidence" value="ECO:0007669"/>
    <property type="project" value="UniProtKB-KW"/>
</dbReference>
<evidence type="ECO:0000259" key="6">
    <source>
        <dbReference type="PROSITE" id="PS50089"/>
    </source>
</evidence>
<proteinExistence type="predicted"/>
<keyword evidence="8" id="KW-1185">Reference proteome</keyword>
<gene>
    <name evidence="7" type="ORF">DBV05_g8523</name>
</gene>
<dbReference type="Proteomes" id="UP000325902">
    <property type="component" value="Unassembled WGS sequence"/>
</dbReference>